<dbReference type="InterPro" id="IPR036291">
    <property type="entry name" value="NAD(P)-bd_dom_sf"/>
</dbReference>
<dbReference type="PANTHER" id="PTHR42820:SF1">
    <property type="entry name" value="SHORT-CHAIN DEHYDROGENASE_REDUCTASE FAMILY PROTEIN"/>
    <property type="match status" value="1"/>
</dbReference>
<evidence type="ECO:0000313" key="2">
    <source>
        <dbReference type="Proteomes" id="UP000800093"/>
    </source>
</evidence>
<feature type="non-terminal residue" evidence="1">
    <location>
        <position position="1"/>
    </location>
</feature>
<dbReference type="InterPro" id="IPR002347">
    <property type="entry name" value="SDR_fam"/>
</dbReference>
<dbReference type="EMBL" id="ML986615">
    <property type="protein sequence ID" value="KAF2264591.1"/>
    <property type="molecule type" value="Genomic_DNA"/>
</dbReference>
<dbReference type="GO" id="GO:0008667">
    <property type="term" value="F:2,3-dihydro-2,3-dihydroxybenzoate dehydrogenase activity"/>
    <property type="evidence" value="ECO:0007669"/>
    <property type="project" value="InterPro"/>
</dbReference>
<dbReference type="Pfam" id="PF00106">
    <property type="entry name" value="adh_short"/>
    <property type="match status" value="1"/>
</dbReference>
<dbReference type="OrthoDB" id="1669814at2759"/>
<evidence type="ECO:0000313" key="1">
    <source>
        <dbReference type="EMBL" id="KAF2264591.1"/>
    </source>
</evidence>
<dbReference type="SUPFAM" id="SSF51735">
    <property type="entry name" value="NAD(P)-binding Rossmann-fold domains"/>
    <property type="match status" value="1"/>
</dbReference>
<organism evidence="1 2">
    <name type="scientific">Lojkania enalia</name>
    <dbReference type="NCBI Taxonomy" id="147567"/>
    <lineage>
        <taxon>Eukaryota</taxon>
        <taxon>Fungi</taxon>
        <taxon>Dikarya</taxon>
        <taxon>Ascomycota</taxon>
        <taxon>Pezizomycotina</taxon>
        <taxon>Dothideomycetes</taxon>
        <taxon>Pleosporomycetidae</taxon>
        <taxon>Pleosporales</taxon>
        <taxon>Pleosporales incertae sedis</taxon>
        <taxon>Lojkania</taxon>
    </lineage>
</organism>
<dbReference type="Gene3D" id="3.40.50.720">
    <property type="entry name" value="NAD(P)-binding Rossmann-like Domain"/>
    <property type="match status" value="1"/>
</dbReference>
<reference evidence="2" key="1">
    <citation type="journal article" date="2020" name="Stud. Mycol.">
        <title>101 Dothideomycetes genomes: A test case for predicting lifestyles and emergence of pathogens.</title>
        <authorList>
            <person name="Haridas S."/>
            <person name="Albert R."/>
            <person name="Binder M."/>
            <person name="Bloem J."/>
            <person name="LaButti K."/>
            <person name="Salamov A."/>
            <person name="Andreopoulos B."/>
            <person name="Baker S."/>
            <person name="Barry K."/>
            <person name="Bills G."/>
            <person name="Bluhm B."/>
            <person name="Cannon C."/>
            <person name="Castanera R."/>
            <person name="Culley D."/>
            <person name="Daum C."/>
            <person name="Ezra D."/>
            <person name="Gonzalez J."/>
            <person name="Henrissat B."/>
            <person name="Kuo A."/>
            <person name="Liang C."/>
            <person name="Lipzen A."/>
            <person name="Lutzoni F."/>
            <person name="Magnuson J."/>
            <person name="Mondo S."/>
            <person name="Nolan M."/>
            <person name="Ohm R."/>
            <person name="Pangilinan J."/>
            <person name="Park H.-J."/>
            <person name="Ramirez L."/>
            <person name="Alfaro M."/>
            <person name="Sun H."/>
            <person name="Tritt A."/>
            <person name="Yoshinaga Y."/>
            <person name="Zwiers L.-H."/>
            <person name="Turgeon B."/>
            <person name="Goodwin S."/>
            <person name="Spatafora J."/>
            <person name="Crous P."/>
            <person name="Grigoriev I."/>
        </authorList>
    </citation>
    <scope>NUCLEOTIDE SEQUENCE [LARGE SCALE GENOMIC DNA]</scope>
    <source>
        <strain evidence="2">CBS 304.66</strain>
    </source>
</reference>
<comment type="caution">
    <text evidence="1">The sequence shown here is derived from an EMBL/GenBank/DDBJ whole genome shotgun (WGS) entry which is preliminary data.</text>
</comment>
<dbReference type="PRINTS" id="PR01397">
    <property type="entry name" value="DHBDHDRGNASE"/>
</dbReference>
<dbReference type="GO" id="GO:0019290">
    <property type="term" value="P:siderophore biosynthetic process"/>
    <property type="evidence" value="ECO:0007669"/>
    <property type="project" value="InterPro"/>
</dbReference>
<protein>
    <submittedName>
        <fullName evidence="1">NAD(P)-binding protein</fullName>
    </submittedName>
</protein>
<dbReference type="InterPro" id="IPR003560">
    <property type="entry name" value="DHB_DH"/>
</dbReference>
<dbReference type="CDD" id="cd05233">
    <property type="entry name" value="SDR_c"/>
    <property type="match status" value="1"/>
</dbReference>
<dbReference type="PANTHER" id="PTHR42820">
    <property type="entry name" value="SHORT-CHAIN DEHYDROGENASE REDUCTASE"/>
    <property type="match status" value="1"/>
</dbReference>
<proteinExistence type="predicted"/>
<gene>
    <name evidence="1" type="ORF">CC78DRAFT_463457</name>
</gene>
<dbReference type="Proteomes" id="UP000800093">
    <property type="component" value="Unassembled WGS sequence"/>
</dbReference>
<dbReference type="AlphaFoldDB" id="A0A9P4KA86"/>
<accession>A0A9P4KA86</accession>
<keyword evidence="2" id="KW-1185">Reference proteome</keyword>
<sequence length="183" mass="19265">IAITGAASGIGRTTAELLVQHGALLSLADVDLKSVVQLAKFMIGNGAKVFWKQVDSPKTKSLESLLCERGPAKQLGAVNVAGIPEHLGTVRNHNSTDYEAVFAVNVKGVSNCMSAELRNEGLGSIVNVASITGLVGRPSYSVYCTSKFAVIGITTCCSSQRSSVRHMHKCHCSVSLSNAEYLA</sequence>
<name>A0A9P4KA86_9PLEO</name>